<dbReference type="GO" id="GO:0005737">
    <property type="term" value="C:cytoplasm"/>
    <property type="evidence" value="ECO:0007669"/>
    <property type="project" value="UniProtKB-SubCell"/>
</dbReference>
<gene>
    <name evidence="6" type="primary">nadK</name>
    <name evidence="7" type="ORF">GJQ69_04405</name>
    <name evidence="8" type="ORF">GKP14_00170</name>
</gene>
<evidence type="ECO:0000256" key="2">
    <source>
        <dbReference type="ARBA" id="ARBA00022777"/>
    </source>
</evidence>
<dbReference type="GO" id="GO:0046872">
    <property type="term" value="F:metal ion binding"/>
    <property type="evidence" value="ECO:0007669"/>
    <property type="project" value="UniProtKB-UniRule"/>
</dbReference>
<evidence type="ECO:0000256" key="4">
    <source>
        <dbReference type="ARBA" id="ARBA00023027"/>
    </source>
</evidence>
<dbReference type="Gene3D" id="3.40.50.10330">
    <property type="entry name" value="Probable inorganic polyphosphate/atp-NAD kinase, domain 1"/>
    <property type="match status" value="1"/>
</dbReference>
<dbReference type="GO" id="GO:0019674">
    <property type="term" value="P:NAD+ metabolic process"/>
    <property type="evidence" value="ECO:0007669"/>
    <property type="project" value="InterPro"/>
</dbReference>
<feature type="binding site" evidence="6">
    <location>
        <position position="73"/>
    </location>
    <ligand>
        <name>NAD(+)</name>
        <dbReference type="ChEBI" id="CHEBI:57540"/>
    </ligand>
</feature>
<dbReference type="KEGG" id="clf:GJQ69_04405"/>
<dbReference type="EMBL" id="CP046161">
    <property type="protein sequence ID" value="QKO29578.1"/>
    <property type="molecule type" value="Genomic_DNA"/>
</dbReference>
<feature type="binding site" evidence="6">
    <location>
        <begin position="140"/>
        <end position="141"/>
    </location>
    <ligand>
        <name>NAD(+)</name>
        <dbReference type="ChEBI" id="CHEBI:57540"/>
    </ligand>
</feature>
<dbReference type="Proteomes" id="UP000509623">
    <property type="component" value="Chromosome"/>
</dbReference>
<comment type="cofactor">
    <cofactor evidence="6">
        <name>a divalent metal cation</name>
        <dbReference type="ChEBI" id="CHEBI:60240"/>
    </cofactor>
</comment>
<dbReference type="Pfam" id="PF20143">
    <property type="entry name" value="NAD_kinase_C"/>
    <property type="match status" value="1"/>
</dbReference>
<dbReference type="EMBL" id="CP046051">
    <property type="protein sequence ID" value="QKN23786.1"/>
    <property type="molecule type" value="Genomic_DNA"/>
</dbReference>
<dbReference type="InterPro" id="IPR017438">
    <property type="entry name" value="ATP-NAD_kinase_N"/>
</dbReference>
<dbReference type="PANTHER" id="PTHR20275">
    <property type="entry name" value="NAD KINASE"/>
    <property type="match status" value="1"/>
</dbReference>
<dbReference type="InterPro" id="IPR017437">
    <property type="entry name" value="ATP-NAD_kinase_PpnK-typ_C"/>
</dbReference>
<feature type="binding site" evidence="6">
    <location>
        <position position="151"/>
    </location>
    <ligand>
        <name>NAD(+)</name>
        <dbReference type="ChEBI" id="CHEBI:57540"/>
    </ligand>
</feature>
<sequence>MIIALLPNLRKAHAPRCTHEIIKCLHELGAKIYMRASDRQQAYDADRWVDDFQELLGSCSAAIAVGGDGTIIHEARHTAIAGRPILGVNTGRLGFVAGLEPNELGLLKNLVRGNYTLENRLMLRARFETDGVTRQTDALNDVVIARGTRSKIIDFEVGFNDNEMTHYRADGLIFATPTGSTAYSLSAGGPVLDPGVSAFLLTPICSLSLASRPVVFSPDACLTVKTFSAAEEQNYLTVDGDDAIPLQAGQQVIVSRSPYTAQFIKLKQNHFYEVVNKKLIERRT</sequence>
<keyword evidence="4 6" id="KW-0520">NAD</keyword>
<evidence type="ECO:0000256" key="1">
    <source>
        <dbReference type="ARBA" id="ARBA00022679"/>
    </source>
</evidence>
<keyword evidence="10" id="KW-1185">Reference proteome</keyword>
<dbReference type="InterPro" id="IPR002504">
    <property type="entry name" value="NADK"/>
</dbReference>
<keyword evidence="6" id="KW-0067">ATP-binding</keyword>
<keyword evidence="3 6" id="KW-0521">NADP</keyword>
<keyword evidence="1 6" id="KW-0808">Transferase</keyword>
<evidence type="ECO:0000313" key="8">
    <source>
        <dbReference type="EMBL" id="QKO29578.1"/>
    </source>
</evidence>
<accession>A0A859DQ04</accession>
<dbReference type="Proteomes" id="UP000501316">
    <property type="component" value="Chromosome"/>
</dbReference>
<comment type="caution">
    <text evidence="6">Lacks conserved residue(s) required for the propagation of feature annotation.</text>
</comment>
<feature type="binding site" evidence="6">
    <location>
        <begin position="68"/>
        <end position="69"/>
    </location>
    <ligand>
        <name>NAD(+)</name>
        <dbReference type="ChEBI" id="CHEBI:57540"/>
    </ligand>
</feature>
<dbReference type="GO" id="GO:0003951">
    <property type="term" value="F:NAD+ kinase activity"/>
    <property type="evidence" value="ECO:0007669"/>
    <property type="project" value="UniProtKB-UniRule"/>
</dbReference>
<comment type="similarity">
    <text evidence="6">Belongs to the NAD kinase family.</text>
</comment>
<dbReference type="InterPro" id="IPR016064">
    <property type="entry name" value="NAD/diacylglycerol_kinase_sf"/>
</dbReference>
<comment type="function">
    <text evidence="6">Involved in the regulation of the intracellular balance of NAD and NADP, and is a key enzyme in the biosynthesis of NADP. Catalyzes specifically the phosphorylation on 2'-hydroxyl of the adenosine moiety of NAD to yield NADP.</text>
</comment>
<reference evidence="8" key="3">
    <citation type="journal article" date="2022" name="Int. J. Syst. Evol. Microbiol.">
        <title>Caproicibacterium lactatifermentans sp. nov., isolated from pit clay used for the production of Chinese strong aroma-type liquor.</title>
        <authorList>
            <person name="Wang H."/>
            <person name="Gu Y."/>
            <person name="Zhao D."/>
            <person name="Qiao Z."/>
            <person name="Zheng J."/>
            <person name="Gao J."/>
            <person name="Ren C."/>
            <person name="Xu Y."/>
        </authorList>
    </citation>
    <scope>NUCLEOTIDE SEQUENCE</scope>
    <source>
        <strain evidence="8">JNU-WLY1368</strain>
    </source>
</reference>
<evidence type="ECO:0000256" key="5">
    <source>
        <dbReference type="ARBA" id="ARBA00047925"/>
    </source>
</evidence>
<dbReference type="GO" id="GO:0006741">
    <property type="term" value="P:NADP+ biosynthetic process"/>
    <property type="evidence" value="ECO:0007669"/>
    <property type="project" value="UniProtKB-UniRule"/>
</dbReference>
<comment type="subcellular location">
    <subcellularLocation>
        <location evidence="6">Cytoplasm</location>
    </subcellularLocation>
</comment>
<proteinExistence type="inferred from homology"/>
<dbReference type="HAMAP" id="MF_00361">
    <property type="entry name" value="NAD_kinase"/>
    <property type="match status" value="1"/>
</dbReference>
<dbReference type="SUPFAM" id="SSF111331">
    <property type="entry name" value="NAD kinase/diacylglycerol kinase-like"/>
    <property type="match status" value="1"/>
</dbReference>
<keyword evidence="6" id="KW-0547">Nucleotide-binding</keyword>
<feature type="binding site" evidence="6">
    <location>
        <position position="168"/>
    </location>
    <ligand>
        <name>NAD(+)</name>
        <dbReference type="ChEBI" id="CHEBI:57540"/>
    </ligand>
</feature>
<dbReference type="RefSeq" id="WP_086035887.1">
    <property type="nucleotide sequence ID" value="NZ_CP046051.1"/>
</dbReference>
<protein>
    <recommendedName>
        <fullName evidence="6">NAD kinase</fullName>
        <ecNumber evidence="6">2.7.1.23</ecNumber>
    </recommendedName>
    <alternativeName>
        <fullName evidence="6">ATP-dependent NAD kinase</fullName>
    </alternativeName>
</protein>
<evidence type="ECO:0000313" key="7">
    <source>
        <dbReference type="EMBL" id="QKN23786.1"/>
    </source>
</evidence>
<reference evidence="9 10" key="1">
    <citation type="submission" date="2019-11" db="EMBL/GenBank/DDBJ databases">
        <authorList>
            <person name="Ren C."/>
            <person name="Wang H."/>
            <person name="Xu Y."/>
        </authorList>
    </citation>
    <scope>NUCLEOTIDE SEQUENCE [LARGE SCALE GENOMIC DNA]</scope>
    <source>
        <strain evidence="10">JNU-WLY1368</strain>
        <strain evidence="7 9">LBM 19010</strain>
    </source>
</reference>
<evidence type="ECO:0000256" key="6">
    <source>
        <dbReference type="HAMAP-Rule" id="MF_00361"/>
    </source>
</evidence>
<dbReference type="EC" id="2.7.1.23" evidence="6"/>
<dbReference type="AlphaFoldDB" id="A0A859DQ04"/>
<dbReference type="GO" id="GO:0051287">
    <property type="term" value="F:NAD binding"/>
    <property type="evidence" value="ECO:0007669"/>
    <property type="project" value="UniProtKB-ARBA"/>
</dbReference>
<dbReference type="PANTHER" id="PTHR20275:SF0">
    <property type="entry name" value="NAD KINASE"/>
    <property type="match status" value="1"/>
</dbReference>
<reference evidence="8" key="2">
    <citation type="journal article" date="2021" name="Appl. Environ. Microbiol.">
        <title>Adaptability of a Caproate-Producing Bacterium Contributes to Its Dominance in an Anaerobic Fermentation System.</title>
        <authorList>
            <person name="Wang H."/>
            <person name="Gu Y."/>
            <person name="Zhou W."/>
            <person name="Zhao D."/>
            <person name="Qiao Z."/>
            <person name="Zheng J."/>
            <person name="Gao J."/>
            <person name="Chen X."/>
            <person name="Ren C."/>
            <person name="Xu Y."/>
        </authorList>
    </citation>
    <scope>NUCLEOTIDE SEQUENCE</scope>
    <source>
        <strain evidence="8">JNU-WLY1368</strain>
    </source>
</reference>
<comment type="catalytic activity">
    <reaction evidence="5 6">
        <text>NAD(+) + ATP = ADP + NADP(+) + H(+)</text>
        <dbReference type="Rhea" id="RHEA:18629"/>
        <dbReference type="ChEBI" id="CHEBI:15378"/>
        <dbReference type="ChEBI" id="CHEBI:30616"/>
        <dbReference type="ChEBI" id="CHEBI:57540"/>
        <dbReference type="ChEBI" id="CHEBI:58349"/>
        <dbReference type="ChEBI" id="CHEBI:456216"/>
        <dbReference type="EC" id="2.7.1.23"/>
    </reaction>
</comment>
<feature type="active site" description="Proton acceptor" evidence="6">
    <location>
        <position position="68"/>
    </location>
</feature>
<dbReference type="Gene3D" id="2.60.200.30">
    <property type="entry name" value="Probable inorganic polyphosphate/atp-NAD kinase, domain 2"/>
    <property type="match status" value="1"/>
</dbReference>
<evidence type="ECO:0000313" key="10">
    <source>
        <dbReference type="Proteomes" id="UP000509623"/>
    </source>
</evidence>
<feature type="binding site" evidence="6">
    <location>
        <begin position="181"/>
        <end position="186"/>
    </location>
    <ligand>
        <name>NAD(+)</name>
        <dbReference type="ChEBI" id="CHEBI:57540"/>
    </ligand>
</feature>
<name>A0A859DQ04_9FIRM</name>
<keyword evidence="6" id="KW-0963">Cytoplasm</keyword>
<keyword evidence="2 6" id="KW-0418">Kinase</keyword>
<organism evidence="7 9">
    <name type="scientific">Caproicibacterium lactatifermentans</name>
    <dbReference type="NCBI Taxonomy" id="2666138"/>
    <lineage>
        <taxon>Bacteria</taxon>
        <taxon>Bacillati</taxon>
        <taxon>Bacillota</taxon>
        <taxon>Clostridia</taxon>
        <taxon>Eubacteriales</taxon>
        <taxon>Oscillospiraceae</taxon>
        <taxon>Caproicibacterium</taxon>
    </lineage>
</organism>
<feature type="binding site" evidence="6">
    <location>
        <position position="170"/>
    </location>
    <ligand>
        <name>NAD(+)</name>
        <dbReference type="ChEBI" id="CHEBI:57540"/>
    </ligand>
</feature>
<dbReference type="GO" id="GO:0005524">
    <property type="term" value="F:ATP binding"/>
    <property type="evidence" value="ECO:0007669"/>
    <property type="project" value="UniProtKB-KW"/>
</dbReference>
<evidence type="ECO:0000256" key="3">
    <source>
        <dbReference type="ARBA" id="ARBA00022857"/>
    </source>
</evidence>
<dbReference type="Pfam" id="PF01513">
    <property type="entry name" value="NAD_kinase"/>
    <property type="match status" value="1"/>
</dbReference>
<evidence type="ECO:0000313" key="9">
    <source>
        <dbReference type="Proteomes" id="UP000501316"/>
    </source>
</evidence>